<organism evidence="1">
    <name type="scientific">Rhizophora mucronata</name>
    <name type="common">Asiatic mangrove</name>
    <dbReference type="NCBI Taxonomy" id="61149"/>
    <lineage>
        <taxon>Eukaryota</taxon>
        <taxon>Viridiplantae</taxon>
        <taxon>Streptophyta</taxon>
        <taxon>Embryophyta</taxon>
        <taxon>Tracheophyta</taxon>
        <taxon>Spermatophyta</taxon>
        <taxon>Magnoliopsida</taxon>
        <taxon>eudicotyledons</taxon>
        <taxon>Gunneridae</taxon>
        <taxon>Pentapetalae</taxon>
        <taxon>rosids</taxon>
        <taxon>fabids</taxon>
        <taxon>Malpighiales</taxon>
        <taxon>Rhizophoraceae</taxon>
        <taxon>Rhizophora</taxon>
    </lineage>
</organism>
<dbReference type="AlphaFoldDB" id="A0A2P2PTW1"/>
<protein>
    <submittedName>
        <fullName evidence="1">Uncharacterized protein</fullName>
    </submittedName>
</protein>
<name>A0A2P2PTW1_RHIMU</name>
<reference evidence="1" key="1">
    <citation type="submission" date="2018-02" db="EMBL/GenBank/DDBJ databases">
        <title>Rhizophora mucronata_Transcriptome.</title>
        <authorList>
            <person name="Meera S.P."/>
            <person name="Sreeshan A."/>
            <person name="Augustine A."/>
        </authorList>
    </citation>
    <scope>NUCLEOTIDE SEQUENCE</scope>
    <source>
        <tissue evidence="1">Leaf</tissue>
    </source>
</reference>
<accession>A0A2P2PTW1</accession>
<sequence length="25" mass="3050">MEREVVDLARKNRVKIQDFNLVWCS</sequence>
<proteinExistence type="predicted"/>
<dbReference type="EMBL" id="GGEC01077629">
    <property type="protein sequence ID" value="MBX58113.1"/>
    <property type="molecule type" value="Transcribed_RNA"/>
</dbReference>
<evidence type="ECO:0000313" key="1">
    <source>
        <dbReference type="EMBL" id="MBX58113.1"/>
    </source>
</evidence>